<sequence length="49" mass="5235">VSIGTKRNETTFTTSSKDMFVKFSVISILSPLPARANVTCRLGAVVYAG</sequence>
<proteinExistence type="predicted"/>
<feature type="non-terminal residue" evidence="1">
    <location>
        <position position="1"/>
    </location>
</feature>
<organism evidence="1 2">
    <name type="scientific">Tilletia laevis</name>
    <dbReference type="NCBI Taxonomy" id="157183"/>
    <lineage>
        <taxon>Eukaryota</taxon>
        <taxon>Fungi</taxon>
        <taxon>Dikarya</taxon>
        <taxon>Basidiomycota</taxon>
        <taxon>Ustilaginomycotina</taxon>
        <taxon>Exobasidiomycetes</taxon>
        <taxon>Tilletiales</taxon>
        <taxon>Tilletiaceae</taxon>
        <taxon>Tilletia</taxon>
    </lineage>
</organism>
<gene>
    <name evidence="1" type="ORF">JKILLFL_G7119</name>
</gene>
<evidence type="ECO:0000313" key="1">
    <source>
        <dbReference type="EMBL" id="CAD6933606.1"/>
    </source>
</evidence>
<name>A0A9N8LTS5_9BASI</name>
<accession>A0A9N8LTS5</accession>
<keyword evidence="2" id="KW-1185">Reference proteome</keyword>
<comment type="caution">
    <text evidence="1">The sequence shown here is derived from an EMBL/GenBank/DDBJ whole genome shotgun (WGS) entry which is preliminary data.</text>
</comment>
<dbReference type="AlphaFoldDB" id="A0A9N8LTS5"/>
<reference evidence="1 2" key="1">
    <citation type="submission" date="2020-10" db="EMBL/GenBank/DDBJ databases">
        <authorList>
            <person name="Sedaghatjoo S."/>
        </authorList>
    </citation>
    <scope>NUCLEOTIDE SEQUENCE [LARGE SCALE GENOMIC DNA]</scope>
    <source>
        <strain evidence="1 2">LLFL</strain>
    </source>
</reference>
<evidence type="ECO:0000313" key="2">
    <source>
        <dbReference type="Proteomes" id="UP000836404"/>
    </source>
</evidence>
<dbReference type="Proteomes" id="UP000836404">
    <property type="component" value="Unassembled WGS sequence"/>
</dbReference>
<protein>
    <submittedName>
        <fullName evidence="1">Uncharacterized protein</fullName>
    </submittedName>
</protein>
<dbReference type="EMBL" id="CAJHJF010003213">
    <property type="protein sequence ID" value="CAD6933606.1"/>
    <property type="molecule type" value="Genomic_DNA"/>
</dbReference>